<evidence type="ECO:0000313" key="2">
    <source>
        <dbReference type="Proteomes" id="UP000652430"/>
    </source>
</evidence>
<gene>
    <name evidence="1" type="ORF">GCM10008023_25200</name>
</gene>
<keyword evidence="2" id="KW-1185">Reference proteome</keyword>
<comment type="caution">
    <text evidence="1">The sequence shown here is derived from an EMBL/GenBank/DDBJ whole genome shotgun (WGS) entry which is preliminary data.</text>
</comment>
<name>A0ABQ3LKA1_9SPHN</name>
<sequence length="215" mass="21942">MPTHAPSRWSGSAWLAARGGSGLASGALGGQLGGSQAGARLVYALDRHHRIALVGRVTSPLGSGLREASVGVEWQPTRLPLRVVAEHRFALAGGQGGPGVGVVGGVGPVTVSPGVRFETYVQAGLIRRTQTEPYVDGAARVTHPIATLGKVRFDLGAGVWGGAQRGATRLDIGPSLGVALPLGKQSVRLALDWRERIAGGARPGSGPALTLGSDF</sequence>
<dbReference type="EMBL" id="BNAQ01000003">
    <property type="protein sequence ID" value="GHH18824.1"/>
    <property type="molecule type" value="Genomic_DNA"/>
</dbReference>
<organism evidence="1 2">
    <name type="scientific">Sphingomonas glacialis</name>
    <dbReference type="NCBI Taxonomy" id="658225"/>
    <lineage>
        <taxon>Bacteria</taxon>
        <taxon>Pseudomonadati</taxon>
        <taxon>Pseudomonadota</taxon>
        <taxon>Alphaproteobacteria</taxon>
        <taxon>Sphingomonadales</taxon>
        <taxon>Sphingomonadaceae</taxon>
        <taxon>Sphingomonas</taxon>
    </lineage>
</organism>
<dbReference type="Proteomes" id="UP000652430">
    <property type="component" value="Unassembled WGS sequence"/>
</dbReference>
<accession>A0ABQ3LKA1</accession>
<evidence type="ECO:0000313" key="1">
    <source>
        <dbReference type="EMBL" id="GHH18824.1"/>
    </source>
</evidence>
<evidence type="ECO:0008006" key="3">
    <source>
        <dbReference type="Google" id="ProtNLM"/>
    </source>
</evidence>
<reference evidence="2" key="1">
    <citation type="journal article" date="2019" name="Int. J. Syst. Evol. Microbiol.">
        <title>The Global Catalogue of Microorganisms (GCM) 10K type strain sequencing project: providing services to taxonomists for standard genome sequencing and annotation.</title>
        <authorList>
            <consortium name="The Broad Institute Genomics Platform"/>
            <consortium name="The Broad Institute Genome Sequencing Center for Infectious Disease"/>
            <person name="Wu L."/>
            <person name="Ma J."/>
        </authorList>
    </citation>
    <scope>NUCLEOTIDE SEQUENCE [LARGE SCALE GENOMIC DNA]</scope>
    <source>
        <strain evidence="2">CGMCC 1.8957</strain>
    </source>
</reference>
<protein>
    <recommendedName>
        <fullName evidence="3">Bacterial surface antigen (D15) domain-containing protein</fullName>
    </recommendedName>
</protein>
<proteinExistence type="predicted"/>